<evidence type="ECO:0000256" key="1">
    <source>
        <dbReference type="SAM" id="Phobius"/>
    </source>
</evidence>
<sequence length="177" mass="19314">MSYPATAQNMAYMPQPVPATTVVPPRSHFSKWWPISFFISAVVFFIIGGGLLGAWAASSYDDCLDYDYYYSCTTLSNKGEFYGGIACVVIGAICKLVAWILLIVYCVKRRSQPMSVAYTYQPLDYQAAAPVAPAVPMNPYPTAPTPRPKEEAMGMRYCGHCGAVVTTAFCPQCGSKV</sequence>
<feature type="transmembrane region" description="Helical" evidence="1">
    <location>
        <begin position="35"/>
        <end position="57"/>
    </location>
</feature>
<reference evidence="2 3" key="1">
    <citation type="submission" date="2018-04" db="EMBL/GenBank/DDBJ databases">
        <authorList>
            <person name="Huttner S."/>
            <person name="Dainat J."/>
        </authorList>
    </citation>
    <scope>NUCLEOTIDE SEQUENCE [LARGE SCALE GENOMIC DNA]</scope>
</reference>
<dbReference type="AlphaFoldDB" id="A0A3S4BZE8"/>
<accession>A0A3S4BZE8</accession>
<evidence type="ECO:0000313" key="3">
    <source>
        <dbReference type="Proteomes" id="UP000289323"/>
    </source>
</evidence>
<keyword evidence="1" id="KW-1133">Transmembrane helix</keyword>
<keyword evidence="1" id="KW-0472">Membrane</keyword>
<gene>
    <name evidence="2" type="ORF">TT172_LOCUS6</name>
</gene>
<name>A0A3S4BZE8_9PEZI</name>
<dbReference type="EMBL" id="OUUZ01000001">
    <property type="protein sequence ID" value="SPQ17587.1"/>
    <property type="molecule type" value="Genomic_DNA"/>
</dbReference>
<feature type="transmembrane region" description="Helical" evidence="1">
    <location>
        <begin position="81"/>
        <end position="107"/>
    </location>
</feature>
<evidence type="ECO:0000313" key="2">
    <source>
        <dbReference type="EMBL" id="SPQ17587.1"/>
    </source>
</evidence>
<proteinExistence type="predicted"/>
<protein>
    <submittedName>
        <fullName evidence="2">C222bed7-5ab2-4185-9393-b8be89880b41</fullName>
    </submittedName>
</protein>
<keyword evidence="1" id="KW-0812">Transmembrane</keyword>
<dbReference type="Proteomes" id="UP000289323">
    <property type="component" value="Unassembled WGS sequence"/>
</dbReference>
<organism evidence="2 3">
    <name type="scientific">Thermothielavioides terrestris</name>
    <dbReference type="NCBI Taxonomy" id="2587410"/>
    <lineage>
        <taxon>Eukaryota</taxon>
        <taxon>Fungi</taxon>
        <taxon>Dikarya</taxon>
        <taxon>Ascomycota</taxon>
        <taxon>Pezizomycotina</taxon>
        <taxon>Sordariomycetes</taxon>
        <taxon>Sordariomycetidae</taxon>
        <taxon>Sordariales</taxon>
        <taxon>Chaetomiaceae</taxon>
        <taxon>Thermothielavioides</taxon>
    </lineage>
</organism>